<evidence type="ECO:0000256" key="3">
    <source>
        <dbReference type="ARBA" id="ARBA00022448"/>
    </source>
</evidence>
<evidence type="ECO:0000313" key="12">
    <source>
        <dbReference type="Proteomes" id="UP000799118"/>
    </source>
</evidence>
<dbReference type="PANTHER" id="PTHR22950:SF458">
    <property type="entry name" value="SODIUM-COUPLED NEUTRAL AMINO ACID TRANSPORTER 11-RELATED"/>
    <property type="match status" value="1"/>
</dbReference>
<feature type="transmembrane region" description="Helical" evidence="9">
    <location>
        <begin position="301"/>
        <end position="322"/>
    </location>
</feature>
<gene>
    <name evidence="11" type="ORF">BT96DRAFT_912040</name>
</gene>
<feature type="transmembrane region" description="Helical" evidence="9">
    <location>
        <begin position="151"/>
        <end position="173"/>
    </location>
</feature>
<feature type="domain" description="Amino acid transporter transmembrane" evidence="10">
    <location>
        <begin position="93"/>
        <end position="462"/>
    </location>
</feature>
<evidence type="ECO:0000256" key="9">
    <source>
        <dbReference type="SAM" id="Phobius"/>
    </source>
</evidence>
<comment type="subcellular location">
    <subcellularLocation>
        <location evidence="1">Membrane</location>
        <topology evidence="1">Multi-pass membrane protein</topology>
    </subcellularLocation>
</comment>
<evidence type="ECO:0000256" key="7">
    <source>
        <dbReference type="ARBA" id="ARBA00023136"/>
    </source>
</evidence>
<dbReference type="EMBL" id="ML769383">
    <property type="protein sequence ID" value="KAE9411480.1"/>
    <property type="molecule type" value="Genomic_DNA"/>
</dbReference>
<dbReference type="Proteomes" id="UP000799118">
    <property type="component" value="Unassembled WGS sequence"/>
</dbReference>
<evidence type="ECO:0000256" key="6">
    <source>
        <dbReference type="ARBA" id="ARBA00022989"/>
    </source>
</evidence>
<feature type="transmembrane region" description="Helical" evidence="9">
    <location>
        <begin position="262"/>
        <end position="280"/>
    </location>
</feature>
<evidence type="ECO:0000256" key="1">
    <source>
        <dbReference type="ARBA" id="ARBA00004141"/>
    </source>
</evidence>
<dbReference type="PANTHER" id="PTHR22950">
    <property type="entry name" value="AMINO ACID TRANSPORTER"/>
    <property type="match status" value="1"/>
</dbReference>
<keyword evidence="3" id="KW-0813">Transport</keyword>
<feature type="region of interest" description="Disordered" evidence="8">
    <location>
        <begin position="1"/>
        <end position="27"/>
    </location>
</feature>
<feature type="transmembrane region" description="Helical" evidence="9">
    <location>
        <begin position="225"/>
        <end position="242"/>
    </location>
</feature>
<feature type="transmembrane region" description="Helical" evidence="9">
    <location>
        <begin position="415"/>
        <end position="433"/>
    </location>
</feature>
<feature type="transmembrane region" description="Helical" evidence="9">
    <location>
        <begin position="342"/>
        <end position="364"/>
    </location>
</feature>
<evidence type="ECO:0000256" key="5">
    <source>
        <dbReference type="ARBA" id="ARBA00022970"/>
    </source>
</evidence>
<keyword evidence="12" id="KW-1185">Reference proteome</keyword>
<protein>
    <submittedName>
        <fullName evidence="11">Amino acid transporter</fullName>
    </submittedName>
</protein>
<dbReference type="GO" id="GO:0016020">
    <property type="term" value="C:membrane"/>
    <property type="evidence" value="ECO:0007669"/>
    <property type="project" value="UniProtKB-SubCell"/>
</dbReference>
<keyword evidence="7 9" id="KW-0472">Membrane</keyword>
<dbReference type="OrthoDB" id="28208at2759"/>
<dbReference type="GO" id="GO:0005783">
    <property type="term" value="C:endoplasmic reticulum"/>
    <property type="evidence" value="ECO:0007669"/>
    <property type="project" value="TreeGrafter"/>
</dbReference>
<keyword evidence="6 9" id="KW-1133">Transmembrane helix</keyword>
<evidence type="ECO:0000256" key="2">
    <source>
        <dbReference type="ARBA" id="ARBA00008066"/>
    </source>
</evidence>
<name>A0A6A4IP42_9AGAR</name>
<organism evidence="11 12">
    <name type="scientific">Gymnopus androsaceus JB14</name>
    <dbReference type="NCBI Taxonomy" id="1447944"/>
    <lineage>
        <taxon>Eukaryota</taxon>
        <taxon>Fungi</taxon>
        <taxon>Dikarya</taxon>
        <taxon>Basidiomycota</taxon>
        <taxon>Agaricomycotina</taxon>
        <taxon>Agaricomycetes</taxon>
        <taxon>Agaricomycetidae</taxon>
        <taxon>Agaricales</taxon>
        <taxon>Marasmiineae</taxon>
        <taxon>Omphalotaceae</taxon>
        <taxon>Gymnopus</taxon>
    </lineage>
</organism>
<dbReference type="AlphaFoldDB" id="A0A6A4IP42"/>
<dbReference type="GO" id="GO:0015179">
    <property type="term" value="F:L-amino acid transmembrane transporter activity"/>
    <property type="evidence" value="ECO:0007669"/>
    <property type="project" value="TreeGrafter"/>
</dbReference>
<comment type="similarity">
    <text evidence="2">Belongs to the amino acid/polyamine transporter 2 family.</text>
</comment>
<evidence type="ECO:0000313" key="11">
    <source>
        <dbReference type="EMBL" id="KAE9411480.1"/>
    </source>
</evidence>
<accession>A0A6A4IP42</accession>
<evidence type="ECO:0000256" key="8">
    <source>
        <dbReference type="SAM" id="MobiDB-lite"/>
    </source>
</evidence>
<feature type="transmembrane region" description="Helical" evidence="9">
    <location>
        <begin position="385"/>
        <end position="409"/>
    </location>
</feature>
<keyword evidence="5" id="KW-0029">Amino-acid transport</keyword>
<proteinExistence type="inferred from homology"/>
<feature type="transmembrane region" description="Helical" evidence="9">
    <location>
        <begin position="95"/>
        <end position="115"/>
    </location>
</feature>
<sequence>MASREAEFELDSDELDDEPETVITPRGHMNSTMPLIVGLLDSSHRSFDSSLPLHANGGAEDNVDLDEIAAKQNAGGGMFDSIANMANSILGCSQAGFFMGLTLLVALSAVTDWTIRLIVINAKLSGSHSYIDIMNHCFGSSGRAAVSFFQFSFAFGGMCAFGIIIGDTIPHVIRSVFPNLYKVPVLWLLNEPPISRSLPSLTSLCTSCVSYPLSLYRDIHKLSRASGLALIGMLIIVASVLVEGPHVPPSYKGDPSLRFTFVNSGIFQAIGVISFAFVCHHNSLLIYGSLRTPTLDRFTRVTHISTIISLLACSILAVSGYLSFTDKTQGNILNNFPSNDTFINVARFCFGLNMFTTLPLELFVCREVVEDYFFAHETFNPQRHLFFTTTILFSSMSLAMITCDLGVMLEITGGVSATALAFIFPAACYLKLSNQDMPWYSRARLPAFLCVAFGVTVMTLSLFLALGKTWTKEGAAKMCA</sequence>
<reference evidence="11" key="1">
    <citation type="journal article" date="2019" name="Environ. Microbiol.">
        <title>Fungal ecological strategies reflected in gene transcription - a case study of two litter decomposers.</title>
        <authorList>
            <person name="Barbi F."/>
            <person name="Kohler A."/>
            <person name="Barry K."/>
            <person name="Baskaran P."/>
            <person name="Daum C."/>
            <person name="Fauchery L."/>
            <person name="Ihrmark K."/>
            <person name="Kuo A."/>
            <person name="LaButti K."/>
            <person name="Lipzen A."/>
            <person name="Morin E."/>
            <person name="Grigoriev I.V."/>
            <person name="Henrissat B."/>
            <person name="Lindahl B."/>
            <person name="Martin F."/>
        </authorList>
    </citation>
    <scope>NUCLEOTIDE SEQUENCE</scope>
    <source>
        <strain evidence="11">JB14</strain>
    </source>
</reference>
<evidence type="ECO:0000259" key="10">
    <source>
        <dbReference type="Pfam" id="PF01490"/>
    </source>
</evidence>
<feature type="transmembrane region" description="Helical" evidence="9">
    <location>
        <begin position="445"/>
        <end position="466"/>
    </location>
</feature>
<dbReference type="InterPro" id="IPR013057">
    <property type="entry name" value="AA_transpt_TM"/>
</dbReference>
<feature type="compositionally biased region" description="Acidic residues" evidence="8">
    <location>
        <begin position="8"/>
        <end position="20"/>
    </location>
</feature>
<evidence type="ECO:0000256" key="4">
    <source>
        <dbReference type="ARBA" id="ARBA00022692"/>
    </source>
</evidence>
<keyword evidence="4 9" id="KW-0812">Transmembrane</keyword>
<dbReference type="Pfam" id="PF01490">
    <property type="entry name" value="Aa_trans"/>
    <property type="match status" value="1"/>
</dbReference>